<feature type="non-terminal residue" evidence="1">
    <location>
        <position position="64"/>
    </location>
</feature>
<comment type="caution">
    <text evidence="1">The sequence shown here is derived from an EMBL/GenBank/DDBJ whole genome shotgun (WGS) entry which is preliminary data.</text>
</comment>
<proteinExistence type="predicted"/>
<gene>
    <name evidence="1" type="ORF">BLA29_015182</name>
</gene>
<keyword evidence="2" id="KW-1185">Reference proteome</keyword>
<evidence type="ECO:0000313" key="2">
    <source>
        <dbReference type="Proteomes" id="UP000194236"/>
    </source>
</evidence>
<organism evidence="1 2">
    <name type="scientific">Euroglyphus maynei</name>
    <name type="common">Mayne's house dust mite</name>
    <dbReference type="NCBI Taxonomy" id="6958"/>
    <lineage>
        <taxon>Eukaryota</taxon>
        <taxon>Metazoa</taxon>
        <taxon>Ecdysozoa</taxon>
        <taxon>Arthropoda</taxon>
        <taxon>Chelicerata</taxon>
        <taxon>Arachnida</taxon>
        <taxon>Acari</taxon>
        <taxon>Acariformes</taxon>
        <taxon>Sarcoptiformes</taxon>
        <taxon>Astigmata</taxon>
        <taxon>Psoroptidia</taxon>
        <taxon>Analgoidea</taxon>
        <taxon>Pyroglyphidae</taxon>
        <taxon>Pyroglyphinae</taxon>
        <taxon>Euroglyphus</taxon>
    </lineage>
</organism>
<accession>A0A1Y3B404</accession>
<reference evidence="1 2" key="1">
    <citation type="submission" date="2017-03" db="EMBL/GenBank/DDBJ databases">
        <title>Genome Survey of Euroglyphus maynei.</title>
        <authorList>
            <person name="Arlian L.G."/>
            <person name="Morgan M.S."/>
            <person name="Rider S.D."/>
        </authorList>
    </citation>
    <scope>NUCLEOTIDE SEQUENCE [LARGE SCALE GENOMIC DNA]</scope>
    <source>
        <strain evidence="1">Arlian Lab</strain>
        <tissue evidence="1">Whole body</tissue>
    </source>
</reference>
<dbReference type="EMBL" id="MUJZ01041408">
    <property type="protein sequence ID" value="OTF75541.1"/>
    <property type="molecule type" value="Genomic_DNA"/>
</dbReference>
<protein>
    <submittedName>
        <fullName evidence="1">Uncharacterized protein</fullName>
    </submittedName>
</protein>
<dbReference type="Proteomes" id="UP000194236">
    <property type="component" value="Unassembled WGS sequence"/>
</dbReference>
<sequence length="64" mass="8136">MAVDFSRFTLMKILPNFPRRCISPIERQEKQLNHVLRWNVKWHRKKRRRKKKVLDNWHRKLEKN</sequence>
<dbReference type="AlphaFoldDB" id="A0A1Y3B404"/>
<name>A0A1Y3B404_EURMA</name>
<evidence type="ECO:0000313" key="1">
    <source>
        <dbReference type="EMBL" id="OTF75541.1"/>
    </source>
</evidence>